<dbReference type="SUPFAM" id="SSF55073">
    <property type="entry name" value="Nucleotide cyclase"/>
    <property type="match status" value="1"/>
</dbReference>
<dbReference type="Proteomes" id="UP000682928">
    <property type="component" value="Chromosome"/>
</dbReference>
<accession>A0AA86J383</accession>
<evidence type="ECO:0000256" key="5">
    <source>
        <dbReference type="ARBA" id="ARBA00034247"/>
    </source>
</evidence>
<dbReference type="FunFam" id="3.30.70.270:FF:000001">
    <property type="entry name" value="Diguanylate cyclase domain protein"/>
    <property type="match status" value="1"/>
</dbReference>
<evidence type="ECO:0000313" key="7">
    <source>
        <dbReference type="EMBL" id="BCU55343.1"/>
    </source>
</evidence>
<dbReference type="InterPro" id="IPR050469">
    <property type="entry name" value="Diguanylate_Cyclase"/>
</dbReference>
<dbReference type="EC" id="2.7.7.65" evidence="3"/>
<keyword evidence="4" id="KW-0342">GTP-binding</keyword>
<protein>
    <recommendedName>
        <fullName evidence="3">diguanylate cyclase</fullName>
        <ecNumber evidence="3">2.7.7.65</ecNumber>
    </recommendedName>
</protein>
<dbReference type="CDD" id="cd01949">
    <property type="entry name" value="GGDEF"/>
    <property type="match status" value="1"/>
</dbReference>
<keyword evidence="4" id="KW-0547">Nucleotide-binding</keyword>
<dbReference type="EMBL" id="AP024590">
    <property type="protein sequence ID" value="BCU55343.1"/>
    <property type="molecule type" value="Genomic_DNA"/>
</dbReference>
<evidence type="ECO:0000256" key="3">
    <source>
        <dbReference type="ARBA" id="ARBA00012528"/>
    </source>
</evidence>
<dbReference type="PROSITE" id="PS50887">
    <property type="entry name" value="GGDEF"/>
    <property type="match status" value="1"/>
</dbReference>
<evidence type="ECO:0000313" key="8">
    <source>
        <dbReference type="Proteomes" id="UP000682928"/>
    </source>
</evidence>
<dbReference type="GO" id="GO:0005525">
    <property type="term" value="F:GTP binding"/>
    <property type="evidence" value="ECO:0007669"/>
    <property type="project" value="UniProtKB-KW"/>
</dbReference>
<evidence type="ECO:0000256" key="4">
    <source>
        <dbReference type="ARBA" id="ARBA00023134"/>
    </source>
</evidence>
<name>A0AA86J383_9ENTR</name>
<dbReference type="GO" id="GO:0052621">
    <property type="term" value="F:diguanylate cyclase activity"/>
    <property type="evidence" value="ECO:0007669"/>
    <property type="project" value="UniProtKB-EC"/>
</dbReference>
<sequence length="298" mass="34159">MNKKHSYIDSAILGLNNSSEAHFKWLVKVLHFIANKNAVMPELTCCDAHKICDFGQWLNEHLAEDRNDRSFLLNIDRKHTDIHFTCRALVEAVRRGEASCERFDRFESALLAFNASLTEYKTHLLQLRSSYDTLTGLPLRRTLDDSFAGKVDQFSQTGLYALLLDIDHFKKINDNYGHLIGDGVLRSLALTLEDNVRKSETVYRYGGEEFIIILHAATHKEACIAAERIRKLIASKVMNVSGHKIMITFTAGLTRIEEDEVLREVLERSDKALYHGKETGRNRCIYIDREKTMVKIEV</sequence>
<dbReference type="GO" id="GO:1902201">
    <property type="term" value="P:negative regulation of bacterial-type flagellum-dependent cell motility"/>
    <property type="evidence" value="ECO:0007669"/>
    <property type="project" value="TreeGrafter"/>
</dbReference>
<reference evidence="7" key="1">
    <citation type="submission" date="2021-04" db="EMBL/GenBank/DDBJ databases">
        <title>Difference and commonality of drug resistance evolution in various bacteria. and drug sensitivity profiles.</title>
        <authorList>
            <person name="Maeda T."/>
            <person name="Shibai A."/>
            <person name="Kawada K."/>
            <person name="Kotani H."/>
            <person name="Tarusawa Y."/>
            <person name="Tanabe K."/>
            <person name="Furusawa C."/>
        </authorList>
    </citation>
    <scope>NUCLEOTIDE SEQUENCE</scope>
    <source>
        <strain evidence="7">JCM 8580</strain>
    </source>
</reference>
<organism evidence="7 8">
    <name type="scientific">Enterobacter kobei</name>
    <dbReference type="NCBI Taxonomy" id="208224"/>
    <lineage>
        <taxon>Bacteria</taxon>
        <taxon>Pseudomonadati</taxon>
        <taxon>Pseudomonadota</taxon>
        <taxon>Gammaproteobacteria</taxon>
        <taxon>Enterobacterales</taxon>
        <taxon>Enterobacteriaceae</taxon>
        <taxon>Enterobacter</taxon>
        <taxon>Enterobacter cloacae complex</taxon>
    </lineage>
</organism>
<dbReference type="AlphaFoldDB" id="A0AA86J383"/>
<feature type="domain" description="GGDEF" evidence="6">
    <location>
        <begin position="157"/>
        <end position="289"/>
    </location>
</feature>
<dbReference type="Pfam" id="PF00990">
    <property type="entry name" value="GGDEF"/>
    <property type="match status" value="1"/>
</dbReference>
<dbReference type="NCBIfam" id="NF007380">
    <property type="entry name" value="PRK09894.1"/>
    <property type="match status" value="1"/>
</dbReference>
<dbReference type="NCBIfam" id="TIGR00254">
    <property type="entry name" value="GGDEF"/>
    <property type="match status" value="1"/>
</dbReference>
<dbReference type="Gene3D" id="1.20.120.30">
    <property type="entry name" value="Aspartate receptor, ligand-binding domain"/>
    <property type="match status" value="1"/>
</dbReference>
<dbReference type="GO" id="GO:0043709">
    <property type="term" value="P:cell adhesion involved in single-species biofilm formation"/>
    <property type="evidence" value="ECO:0007669"/>
    <property type="project" value="TreeGrafter"/>
</dbReference>
<evidence type="ECO:0000256" key="2">
    <source>
        <dbReference type="ARBA" id="ARBA00004665"/>
    </source>
</evidence>
<comment type="cofactor">
    <cofactor evidence="1">
        <name>Mg(2+)</name>
        <dbReference type="ChEBI" id="CHEBI:18420"/>
    </cofactor>
</comment>
<gene>
    <name evidence="7" type="ORF">ENKO_19370</name>
</gene>
<evidence type="ECO:0000259" key="6">
    <source>
        <dbReference type="PROSITE" id="PS50887"/>
    </source>
</evidence>
<dbReference type="InterPro" id="IPR029787">
    <property type="entry name" value="Nucleotide_cyclase"/>
</dbReference>
<comment type="catalytic activity">
    <reaction evidence="5">
        <text>2 GTP = 3',3'-c-di-GMP + 2 diphosphate</text>
        <dbReference type="Rhea" id="RHEA:24898"/>
        <dbReference type="ChEBI" id="CHEBI:33019"/>
        <dbReference type="ChEBI" id="CHEBI:37565"/>
        <dbReference type="ChEBI" id="CHEBI:58805"/>
        <dbReference type="EC" id="2.7.7.65"/>
    </reaction>
</comment>
<evidence type="ECO:0000256" key="1">
    <source>
        <dbReference type="ARBA" id="ARBA00001946"/>
    </source>
</evidence>
<dbReference type="InterPro" id="IPR000160">
    <property type="entry name" value="GGDEF_dom"/>
</dbReference>
<dbReference type="GO" id="GO:0005886">
    <property type="term" value="C:plasma membrane"/>
    <property type="evidence" value="ECO:0007669"/>
    <property type="project" value="TreeGrafter"/>
</dbReference>
<dbReference type="Gene3D" id="3.30.70.270">
    <property type="match status" value="1"/>
</dbReference>
<dbReference type="SMART" id="SM00267">
    <property type="entry name" value="GGDEF"/>
    <property type="match status" value="1"/>
</dbReference>
<dbReference type="RefSeq" id="WP_088218765.1">
    <property type="nucleotide sequence ID" value="NZ_AP024590.1"/>
</dbReference>
<dbReference type="InterPro" id="IPR043128">
    <property type="entry name" value="Rev_trsase/Diguanyl_cyclase"/>
</dbReference>
<proteinExistence type="predicted"/>
<dbReference type="PANTHER" id="PTHR45138">
    <property type="entry name" value="REGULATORY COMPONENTS OF SENSORY TRANSDUCTION SYSTEM"/>
    <property type="match status" value="1"/>
</dbReference>
<comment type="pathway">
    <text evidence="2">Purine metabolism; 3',5'-cyclic di-GMP biosynthesis.</text>
</comment>
<dbReference type="PANTHER" id="PTHR45138:SF9">
    <property type="entry name" value="DIGUANYLATE CYCLASE DGCM-RELATED"/>
    <property type="match status" value="1"/>
</dbReference>